<keyword evidence="2" id="KW-0805">Transcription regulation</keyword>
<evidence type="ECO:0000313" key="9">
    <source>
        <dbReference type="Proteomes" id="UP001177943"/>
    </source>
</evidence>
<dbReference type="Proteomes" id="UP001177943">
    <property type="component" value="Chromosome"/>
</dbReference>
<dbReference type="KEGG" id="pwn:QNH46_09805"/>
<dbReference type="InterPro" id="IPR013249">
    <property type="entry name" value="RNA_pol_sigma70_r4_t2"/>
</dbReference>
<dbReference type="Gene3D" id="1.10.10.10">
    <property type="entry name" value="Winged helix-like DNA-binding domain superfamily/Winged helix DNA-binding domain"/>
    <property type="match status" value="1"/>
</dbReference>
<keyword evidence="4" id="KW-0238">DNA-binding</keyword>
<dbReference type="InterPro" id="IPR039425">
    <property type="entry name" value="RNA_pol_sigma-70-like"/>
</dbReference>
<dbReference type="AlphaFoldDB" id="A0AA95KXF4"/>
<dbReference type="RefSeq" id="WP_283927923.1">
    <property type="nucleotide sequence ID" value="NZ_CP126084.1"/>
</dbReference>
<dbReference type="PANTHER" id="PTHR43133">
    <property type="entry name" value="RNA POLYMERASE ECF-TYPE SIGMA FACTO"/>
    <property type="match status" value="1"/>
</dbReference>
<dbReference type="EMBL" id="CP126084">
    <property type="protein sequence ID" value="WHX50905.1"/>
    <property type="molecule type" value="Genomic_DNA"/>
</dbReference>
<dbReference type="InterPro" id="IPR036388">
    <property type="entry name" value="WH-like_DNA-bd_sf"/>
</dbReference>
<keyword evidence="3" id="KW-0731">Sigma factor</keyword>
<evidence type="ECO:0000256" key="4">
    <source>
        <dbReference type="ARBA" id="ARBA00023125"/>
    </source>
</evidence>
<protein>
    <submittedName>
        <fullName evidence="8">Sigma-70 family RNA polymerase sigma factor</fullName>
    </submittedName>
</protein>
<dbReference type="GO" id="GO:0016987">
    <property type="term" value="F:sigma factor activity"/>
    <property type="evidence" value="ECO:0007669"/>
    <property type="project" value="UniProtKB-KW"/>
</dbReference>
<dbReference type="InterPro" id="IPR013324">
    <property type="entry name" value="RNA_pol_sigma_r3/r4-like"/>
</dbReference>
<accession>A0AA95KXF4</accession>
<evidence type="ECO:0000313" key="8">
    <source>
        <dbReference type="EMBL" id="WHX50905.1"/>
    </source>
</evidence>
<comment type="similarity">
    <text evidence="1">Belongs to the sigma-70 factor family. ECF subfamily.</text>
</comment>
<dbReference type="Pfam" id="PF04542">
    <property type="entry name" value="Sigma70_r2"/>
    <property type="match status" value="1"/>
</dbReference>
<reference evidence="8" key="1">
    <citation type="submission" date="2023-05" db="EMBL/GenBank/DDBJ databases">
        <title>Comparative genomics of Bacillaceae isolates and their secondary metabolite potential.</title>
        <authorList>
            <person name="Song L."/>
            <person name="Nielsen L.J."/>
            <person name="Mohite O."/>
            <person name="Xu X."/>
            <person name="Weber T."/>
            <person name="Kovacs A.T."/>
        </authorList>
    </citation>
    <scope>NUCLEOTIDE SEQUENCE</scope>
    <source>
        <strain evidence="8">B2_4</strain>
    </source>
</reference>
<keyword evidence="5" id="KW-0804">Transcription</keyword>
<dbReference type="GO" id="GO:0003677">
    <property type="term" value="F:DNA binding"/>
    <property type="evidence" value="ECO:0007669"/>
    <property type="project" value="UniProtKB-KW"/>
</dbReference>
<evidence type="ECO:0000256" key="3">
    <source>
        <dbReference type="ARBA" id="ARBA00023082"/>
    </source>
</evidence>
<evidence type="ECO:0000256" key="1">
    <source>
        <dbReference type="ARBA" id="ARBA00010641"/>
    </source>
</evidence>
<evidence type="ECO:0000256" key="5">
    <source>
        <dbReference type="ARBA" id="ARBA00023163"/>
    </source>
</evidence>
<dbReference type="InterPro" id="IPR013325">
    <property type="entry name" value="RNA_pol_sigma_r2"/>
</dbReference>
<name>A0AA95KXF4_9BACL</name>
<evidence type="ECO:0000259" key="7">
    <source>
        <dbReference type="Pfam" id="PF08281"/>
    </source>
</evidence>
<dbReference type="PANTHER" id="PTHR43133:SF8">
    <property type="entry name" value="RNA POLYMERASE SIGMA FACTOR HI_1459-RELATED"/>
    <property type="match status" value="1"/>
</dbReference>
<evidence type="ECO:0000256" key="2">
    <source>
        <dbReference type="ARBA" id="ARBA00023015"/>
    </source>
</evidence>
<dbReference type="Gene3D" id="1.10.1740.10">
    <property type="match status" value="1"/>
</dbReference>
<feature type="domain" description="RNA polymerase sigma-70 region 2" evidence="6">
    <location>
        <begin position="23"/>
        <end position="88"/>
    </location>
</feature>
<sequence>MEFVEKCVMEVKAGEINQYVHIVEAFQAPIFRYCSRMLGNRQEAEDAVQDILVKGFEKIGMYEPSGSFSSWLYKIAHNHCLNLLRKRSVQHKFQSWFRQNTVAESAEQTITSRLFGEPLASAITSLSAEERSLLILRALEEKSFAEIGEISGKSTEAVKKKYGRLKVKLQRLMEQKGGAGYDAKERHYSSR</sequence>
<feature type="domain" description="RNA polymerase sigma factor 70 region 4 type 2" evidence="7">
    <location>
        <begin position="119"/>
        <end position="169"/>
    </location>
</feature>
<dbReference type="NCBIfam" id="TIGR02937">
    <property type="entry name" value="sigma70-ECF"/>
    <property type="match status" value="1"/>
</dbReference>
<dbReference type="InterPro" id="IPR007627">
    <property type="entry name" value="RNA_pol_sigma70_r2"/>
</dbReference>
<dbReference type="InterPro" id="IPR014284">
    <property type="entry name" value="RNA_pol_sigma-70_dom"/>
</dbReference>
<gene>
    <name evidence="8" type="ORF">QNH46_09805</name>
</gene>
<evidence type="ECO:0000259" key="6">
    <source>
        <dbReference type="Pfam" id="PF04542"/>
    </source>
</evidence>
<dbReference type="SUPFAM" id="SSF88659">
    <property type="entry name" value="Sigma3 and sigma4 domains of RNA polymerase sigma factors"/>
    <property type="match status" value="1"/>
</dbReference>
<dbReference type="SUPFAM" id="SSF88946">
    <property type="entry name" value="Sigma2 domain of RNA polymerase sigma factors"/>
    <property type="match status" value="1"/>
</dbReference>
<organism evidence="8 9">
    <name type="scientific">Paenibacillus woosongensis</name>
    <dbReference type="NCBI Taxonomy" id="307580"/>
    <lineage>
        <taxon>Bacteria</taxon>
        <taxon>Bacillati</taxon>
        <taxon>Bacillota</taxon>
        <taxon>Bacilli</taxon>
        <taxon>Bacillales</taxon>
        <taxon>Paenibacillaceae</taxon>
        <taxon>Paenibacillus</taxon>
    </lineage>
</organism>
<proteinExistence type="inferred from homology"/>
<dbReference type="GO" id="GO:0006352">
    <property type="term" value="P:DNA-templated transcription initiation"/>
    <property type="evidence" value="ECO:0007669"/>
    <property type="project" value="InterPro"/>
</dbReference>
<dbReference type="Pfam" id="PF08281">
    <property type="entry name" value="Sigma70_r4_2"/>
    <property type="match status" value="1"/>
</dbReference>